<dbReference type="RefSeq" id="WP_376943651.1">
    <property type="nucleotide sequence ID" value="NZ_CP171449.1"/>
</dbReference>
<evidence type="ECO:0000313" key="3">
    <source>
        <dbReference type="Proteomes" id="UP001589891"/>
    </source>
</evidence>
<dbReference type="Proteomes" id="UP001589891">
    <property type="component" value="Unassembled WGS sequence"/>
</dbReference>
<proteinExistence type="predicted"/>
<protein>
    <submittedName>
        <fullName evidence="2">Uncharacterized protein</fullName>
    </submittedName>
</protein>
<evidence type="ECO:0000313" key="2">
    <source>
        <dbReference type="EMBL" id="MFC0709085.1"/>
    </source>
</evidence>
<accession>A0ABV6SHS0</accession>
<feature type="compositionally biased region" description="Low complexity" evidence="1">
    <location>
        <begin position="23"/>
        <end position="32"/>
    </location>
</feature>
<organism evidence="2 3">
    <name type="scientific">Azorhizophilus paspali</name>
    <name type="common">Azotobacter paspali</name>
    <dbReference type="NCBI Taxonomy" id="69963"/>
    <lineage>
        <taxon>Bacteria</taxon>
        <taxon>Pseudomonadati</taxon>
        <taxon>Pseudomonadota</taxon>
        <taxon>Gammaproteobacteria</taxon>
        <taxon>Pseudomonadales</taxon>
        <taxon>Pseudomonadaceae</taxon>
        <taxon>Azorhizophilus</taxon>
    </lineage>
</organism>
<reference evidence="2 3" key="1">
    <citation type="submission" date="2024-09" db="EMBL/GenBank/DDBJ databases">
        <authorList>
            <person name="Sun Q."/>
            <person name="Mori K."/>
        </authorList>
    </citation>
    <scope>NUCLEOTIDE SEQUENCE [LARGE SCALE GENOMIC DNA]</scope>
    <source>
        <strain evidence="2 3">NCAIM B.01794</strain>
    </source>
</reference>
<comment type="caution">
    <text evidence="2">The sequence shown here is derived from an EMBL/GenBank/DDBJ whole genome shotgun (WGS) entry which is preliminary data.</text>
</comment>
<evidence type="ECO:0000256" key="1">
    <source>
        <dbReference type="SAM" id="MobiDB-lite"/>
    </source>
</evidence>
<keyword evidence="3" id="KW-1185">Reference proteome</keyword>
<name>A0ABV6SHS0_AZOPA</name>
<gene>
    <name evidence="2" type="ORF">ACFFGX_05580</name>
</gene>
<sequence length="97" mass="10208">MGRSAPSERCPAAADSRKPPAAPARQCGAAAAQSTVHERNFPPGTQLQEAIVEAHREPAPQARHAKLAAIQRHTSDEALALGFYTSTAPGIATRGNW</sequence>
<dbReference type="EMBL" id="JBHLSS010000036">
    <property type="protein sequence ID" value="MFC0709085.1"/>
    <property type="molecule type" value="Genomic_DNA"/>
</dbReference>
<feature type="region of interest" description="Disordered" evidence="1">
    <location>
        <begin position="1"/>
        <end position="41"/>
    </location>
</feature>